<dbReference type="EMBL" id="LUCV01000009">
    <property type="protein sequence ID" value="OAI93816.1"/>
    <property type="molecule type" value="Genomic_DNA"/>
</dbReference>
<dbReference type="Proteomes" id="UP000077752">
    <property type="component" value="Unassembled WGS sequence"/>
</dbReference>
<dbReference type="AlphaFoldDB" id="A0A177SS66"/>
<evidence type="ECO:0000313" key="2">
    <source>
        <dbReference type="Proteomes" id="UP000077752"/>
    </source>
</evidence>
<comment type="caution">
    <text evidence="1">The sequence shown here is derived from an EMBL/GenBank/DDBJ whole genome shotgun (WGS) entry which is preliminary data.</text>
</comment>
<accession>A0A177SS66</accession>
<proteinExistence type="predicted"/>
<organism evidence="1 2">
    <name type="scientific">Pseudomonas putida</name>
    <name type="common">Arthrobacter siderocapsulatus</name>
    <dbReference type="NCBI Taxonomy" id="303"/>
    <lineage>
        <taxon>Bacteria</taxon>
        <taxon>Pseudomonadati</taxon>
        <taxon>Pseudomonadota</taxon>
        <taxon>Gammaproteobacteria</taxon>
        <taxon>Pseudomonadales</taxon>
        <taxon>Pseudomonadaceae</taxon>
        <taxon>Pseudomonas</taxon>
    </lineage>
</organism>
<gene>
    <name evidence="1" type="ORF">AYO28_11985</name>
</gene>
<name>A0A177SS66_PSEPU</name>
<dbReference type="Pfam" id="PF21813">
    <property type="entry name" value="DUF6882"/>
    <property type="match status" value="1"/>
</dbReference>
<evidence type="ECO:0000313" key="1">
    <source>
        <dbReference type="EMBL" id="OAI93816.1"/>
    </source>
</evidence>
<reference evidence="1 2" key="1">
    <citation type="submission" date="2016-03" db="EMBL/GenBank/DDBJ databases">
        <title>Draft Genome Assembly of Pseudomonas putida strain CBF10-2.</title>
        <authorList>
            <person name="Iyer R.S."/>
            <person name="Damania A."/>
        </authorList>
    </citation>
    <scope>NUCLEOTIDE SEQUENCE [LARGE SCALE GENOMIC DNA]</scope>
    <source>
        <strain evidence="1 2">CBF10-2</strain>
    </source>
</reference>
<dbReference type="InterPro" id="IPR049249">
    <property type="entry name" value="DUF6882"/>
</dbReference>
<sequence>MINEHFDRFLRSAKDELKEKQQLLETEHHLAGHARWSFDQEAGLLEMYDLDDNKVVEADVIPIGSHAGNENTWRWAWSNETLLPRHRERSAPLKALGDLTGLDLFVSEQAFSIDDEPMAWELAAISVKYLNALGVYRAPYGQMNSFLALTGVRRVGG</sequence>
<protein>
    <submittedName>
        <fullName evidence="1">Uncharacterized protein</fullName>
    </submittedName>
</protein>
<dbReference type="RefSeq" id="WP_064302074.1">
    <property type="nucleotide sequence ID" value="NZ_LUCV01000009.1"/>
</dbReference>